<dbReference type="NCBIfam" id="TIGR02601">
    <property type="entry name" value="autotrns_rpt"/>
    <property type="match status" value="7"/>
</dbReference>
<dbReference type="InterPro" id="IPR011050">
    <property type="entry name" value="Pectin_lyase_fold/virulence"/>
</dbReference>
<feature type="transmembrane region" description="Helical" evidence="2">
    <location>
        <begin position="1327"/>
        <end position="1344"/>
    </location>
</feature>
<evidence type="ECO:0000313" key="4">
    <source>
        <dbReference type="EMBL" id="PXA04639.1"/>
    </source>
</evidence>
<sequence>MNFKPSEMHITLTRTKLPLSVVAIALSAATITVVAQTTYNFSDNSGGSEDWIDSTNWSGGAVPSTVAGDTIEFNLGLSTDLFFDLNSDRTFGNITAQLGGFDSKIMTIVEGYTITLDGGGFGTPTLDVDGGAGATLYMDALIAGSEGFIKTGGRLLALNNLNNSFTGDVQLNQGVLFVAGDGALGDASNGIDVTGNSSLQLGDGAVLNRDIFLDSDTTLDFNQGSNDVGVIAGDISGDGGIQMSGVGFSAFYDLTLESTNNTFTGDVVIGASNDGNKSLTVNSLADAVGSTLEIASSNKGNGLRFALGTGATSALVFDNRQLVLSGNKNKDVTIENTNTNTDVTININQDLLVTQTTSRNLVLDGVNEGRNTIAGISDGVDGAADSIKLVKNGAGTWILNGTNTYTGTTTVNDGILVFADKNAQASGAITAGNAGTIGLGVGVDGVSDYSDSDVSTLFNTGSLALSGGMNLGSGSGVAVDTTAGDFTLSSALTASRTLIKLGLNVLSLSGTNTYDGGTIINGGVVEAASADALGTLGDITFKGGVLRFTSASAANDYSNRIQNSTGAVSLDTNGEDVTFASIIDNTNTGGLNKAGLGTLTLSAANTFTGAITVDAGILSLGDSLALQNSVLDTSNFITGDASNGLKTTVTTLTLGGLEGTKDLDSIFTTTSGGYSGVTALTLNSQAGVSSSYSGAIADGATGMTITKAGSGFQTLSGANTYTGDTSINEGILTFANKAAKSSSSTVNVAAAGTVGLGAGGDGVTDYSETDVATLFNTGNLGGATGINLDAASGVAIDTSTGDFTQSTALTASRALSKLGANTLTLSGTNTFDGGLYIAEGKVQLGSTDALNSNVVNFYDGSTGTFALNGYSVTTNGLAGSASSSIVENGNAGAATLTIAGTGLNYSGNIQDGAGGGSLALSVSGDQTLSGVLSHTGGISVSGGNLAILNEGNTFSGDINLSGGELSLASNSDASNMLGSNNTINFTGDAQLSLAYNSTAAGDTYEQGISISDGVTATVRGSNQFYQANFTGALTGSGTLFYDSTGGNGGQFLTFSSTDNTFTGTIITNYGGNGNQGNAPVSVNSLGDGVNLVSNGTKDMDFTLGSSAVAPITLGSLTLSNTGGARIQNNSSDAASTISVSSNLVVSAAGAKTLMLGGDNTGDNSFSGNIVDGTDAVISVAKTGDGTWNLSGTNTYTGATDVNGGTLFVNGDNSAATGAVTVSAGIIGGNGTLGGDLILSDDAQFWFNPTSTLMTSAGTTVDLGDLAIADLLNLDPNLAPGTYTIIGGDATFDFSSVQNFGSANQVELGENFAYFQEGSLQLVVVPELSSFALLSGSLGLMLVMVRRRR</sequence>
<dbReference type="RefSeq" id="WP_110130444.1">
    <property type="nucleotide sequence ID" value="NZ_QHJQ01000003.1"/>
</dbReference>
<dbReference type="InterPro" id="IPR013425">
    <property type="entry name" value="Autotrns_rpt"/>
</dbReference>
<dbReference type="Gene3D" id="2.160.20.20">
    <property type="match status" value="1"/>
</dbReference>
<evidence type="ECO:0000256" key="1">
    <source>
        <dbReference type="ARBA" id="ARBA00022729"/>
    </source>
</evidence>
<keyword evidence="2" id="KW-1133">Transmembrane helix</keyword>
<evidence type="ECO:0000256" key="2">
    <source>
        <dbReference type="SAM" id="Phobius"/>
    </source>
</evidence>
<feature type="signal peptide" evidence="3">
    <location>
        <begin position="1"/>
        <end position="35"/>
    </location>
</feature>
<accession>A0A317ZLD6</accession>
<dbReference type="Pfam" id="PF12951">
    <property type="entry name" value="PATR"/>
    <property type="match status" value="8"/>
</dbReference>
<feature type="chain" id="PRO_5016375123" description="PEP-CTERM protein-sorting domain-containing protein" evidence="3">
    <location>
        <begin position="36"/>
        <end position="1348"/>
    </location>
</feature>
<name>A0A317ZLD6_9BACT</name>
<comment type="caution">
    <text evidence="4">The sequence shown here is derived from an EMBL/GenBank/DDBJ whole genome shotgun (WGS) entry which is preliminary data.</text>
</comment>
<dbReference type="InParanoid" id="A0A317ZLD6"/>
<reference evidence="4 5" key="1">
    <citation type="submission" date="2018-05" db="EMBL/GenBank/DDBJ databases">
        <title>Coraliomargarita sinensis sp. nov., isolated from a marine solar saltern.</title>
        <authorList>
            <person name="Zhou L.Y."/>
        </authorList>
    </citation>
    <scope>NUCLEOTIDE SEQUENCE [LARGE SCALE GENOMIC DNA]</scope>
    <source>
        <strain evidence="4 5">WN38</strain>
    </source>
</reference>
<organism evidence="4 5">
    <name type="scientific">Coraliomargarita sinensis</name>
    <dbReference type="NCBI Taxonomy" id="2174842"/>
    <lineage>
        <taxon>Bacteria</taxon>
        <taxon>Pseudomonadati</taxon>
        <taxon>Verrucomicrobiota</taxon>
        <taxon>Opitutia</taxon>
        <taxon>Puniceicoccales</taxon>
        <taxon>Coraliomargaritaceae</taxon>
        <taxon>Coraliomargarita</taxon>
    </lineage>
</organism>
<protein>
    <recommendedName>
        <fullName evidence="6">PEP-CTERM protein-sorting domain-containing protein</fullName>
    </recommendedName>
</protein>
<keyword evidence="2" id="KW-0812">Transmembrane</keyword>
<gene>
    <name evidence="4" type="ORF">DDZ13_05560</name>
</gene>
<keyword evidence="2" id="KW-0472">Membrane</keyword>
<evidence type="ECO:0000256" key="3">
    <source>
        <dbReference type="SAM" id="SignalP"/>
    </source>
</evidence>
<dbReference type="Proteomes" id="UP000247099">
    <property type="component" value="Unassembled WGS sequence"/>
</dbReference>
<proteinExistence type="predicted"/>
<evidence type="ECO:0000313" key="5">
    <source>
        <dbReference type="Proteomes" id="UP000247099"/>
    </source>
</evidence>
<keyword evidence="5" id="KW-1185">Reference proteome</keyword>
<evidence type="ECO:0008006" key="6">
    <source>
        <dbReference type="Google" id="ProtNLM"/>
    </source>
</evidence>
<dbReference type="SUPFAM" id="SSF51126">
    <property type="entry name" value="Pectin lyase-like"/>
    <property type="match status" value="1"/>
</dbReference>
<dbReference type="InterPro" id="IPR012332">
    <property type="entry name" value="Autotransporter_pectin_lyase_C"/>
</dbReference>
<keyword evidence="1 3" id="KW-0732">Signal</keyword>
<dbReference type="EMBL" id="QHJQ01000003">
    <property type="protein sequence ID" value="PXA04639.1"/>
    <property type="molecule type" value="Genomic_DNA"/>
</dbReference>